<dbReference type="InterPro" id="IPR005263">
    <property type="entry name" value="DapA"/>
</dbReference>
<dbReference type="InterPro" id="IPR013785">
    <property type="entry name" value="Aldolase_TIM"/>
</dbReference>
<comment type="subunit">
    <text evidence="12">Homotetramer; dimer of dimers.</text>
</comment>
<feature type="site" description="Part of a proton relay during catalysis" evidence="12">
    <location>
        <position position="114"/>
    </location>
</feature>
<dbReference type="GO" id="GO:0008840">
    <property type="term" value="F:4-hydroxy-tetrahydrodipicolinate synthase activity"/>
    <property type="evidence" value="ECO:0007669"/>
    <property type="project" value="UniProtKB-UniRule"/>
</dbReference>
<dbReference type="Pfam" id="PF00701">
    <property type="entry name" value="DHDPS"/>
    <property type="match status" value="1"/>
</dbReference>
<dbReference type="PIRSF" id="PIRSF001365">
    <property type="entry name" value="DHDPS"/>
    <property type="match status" value="1"/>
</dbReference>
<evidence type="ECO:0000256" key="10">
    <source>
        <dbReference type="ARBA" id="ARBA00023270"/>
    </source>
</evidence>
<comment type="similarity">
    <text evidence="3 12 13">Belongs to the DapA family.</text>
</comment>
<organism evidence="16 17">
    <name type="scientific">Phenylobacterium soli</name>
    <dbReference type="NCBI Taxonomy" id="2170551"/>
    <lineage>
        <taxon>Bacteria</taxon>
        <taxon>Pseudomonadati</taxon>
        <taxon>Pseudomonadota</taxon>
        <taxon>Alphaproteobacteria</taxon>
        <taxon>Caulobacterales</taxon>
        <taxon>Caulobacteraceae</taxon>
        <taxon>Phenylobacterium</taxon>
    </lineage>
</organism>
<reference evidence="17" key="1">
    <citation type="submission" date="2018-05" db="EMBL/GenBank/DDBJ databases">
        <authorList>
            <person name="Li X."/>
        </authorList>
    </citation>
    <scope>NUCLEOTIDE SEQUENCE [LARGE SCALE GENOMIC DNA]</scope>
    <source>
        <strain evidence="17">LX32</strain>
    </source>
</reference>
<dbReference type="PANTHER" id="PTHR12128:SF66">
    <property type="entry name" value="4-HYDROXY-2-OXOGLUTARATE ALDOLASE, MITOCHONDRIAL"/>
    <property type="match status" value="1"/>
</dbReference>
<dbReference type="CDD" id="cd00950">
    <property type="entry name" value="DHDPS"/>
    <property type="match status" value="1"/>
</dbReference>
<comment type="caution">
    <text evidence="12">Was originally thought to be a dihydrodipicolinate synthase (DHDPS), catalyzing the condensation of (S)-aspartate-beta-semialdehyde [(S)-ASA] and pyruvate to dihydrodipicolinate (DHDP). However, it was shown in E.coli that the product of the enzymatic reaction is not dihydrodipicolinate but in fact (4S)-4-hydroxy-2,3,4,5-tetrahydro-(2S)-dipicolinic acid (HTPA), and that the consecutive dehydration reaction leading to DHDP is not spontaneous but catalyzed by DapB.</text>
</comment>
<dbReference type="PRINTS" id="PR00146">
    <property type="entry name" value="DHPICSNTHASE"/>
</dbReference>
<keyword evidence="8 12" id="KW-0457">Lysine biosynthesis</keyword>
<feature type="active site" description="Proton donor/acceptor" evidence="12 14">
    <location>
        <position position="140"/>
    </location>
</feature>
<dbReference type="SMART" id="SM01130">
    <property type="entry name" value="DHDPS"/>
    <property type="match status" value="1"/>
</dbReference>
<evidence type="ECO:0000256" key="13">
    <source>
        <dbReference type="PIRNR" id="PIRNR001365"/>
    </source>
</evidence>
<comment type="pathway">
    <text evidence="2 12">Amino-acid biosynthesis; L-lysine biosynthesis via DAP pathway; (S)-tetrahydrodipicolinate from L-aspartate: step 3/4.</text>
</comment>
<dbReference type="Gene3D" id="3.20.20.70">
    <property type="entry name" value="Aldolase class I"/>
    <property type="match status" value="1"/>
</dbReference>
<dbReference type="EMBL" id="QFYQ01000001">
    <property type="protein sequence ID" value="RAK54689.1"/>
    <property type="molecule type" value="Genomic_DNA"/>
</dbReference>
<dbReference type="NCBIfam" id="TIGR00674">
    <property type="entry name" value="dapA"/>
    <property type="match status" value="1"/>
</dbReference>
<evidence type="ECO:0000256" key="14">
    <source>
        <dbReference type="PIRSR" id="PIRSR001365-1"/>
    </source>
</evidence>
<dbReference type="AlphaFoldDB" id="A0A328AJA1"/>
<evidence type="ECO:0000256" key="8">
    <source>
        <dbReference type="ARBA" id="ARBA00023154"/>
    </source>
</evidence>
<keyword evidence="5 12" id="KW-0963">Cytoplasm</keyword>
<dbReference type="UniPathway" id="UPA00034">
    <property type="reaction ID" value="UER00017"/>
</dbReference>
<sequence>MTSPLPRYAGVWLPLVTPFKDGDLDETSLRRLVRSFAPRVDGLVLCATTGEAPALSAEETQRVVETARDELAAVGAASRILVGLAGASTAGVVRALKAAERWGGDGFLATCPYYVRPAQEGLRLHFEAIAETSPADILIYNIPYRTGVNLANDTLLRIAERTNVVGLKDCCADREQSRDIIRRKPAGFAVLMGDDAGFAAALEDGADGGVTASAHIDPEGFRAVHAHARAGRTGEAAAAWAAIAAIPDLLFAEPSPAALKHCLWRTGLIDSPELRLPMTPVSESLAARLDAAIARGWTPT</sequence>
<evidence type="ECO:0000313" key="16">
    <source>
        <dbReference type="EMBL" id="RAK54689.1"/>
    </source>
</evidence>
<feature type="site" description="Part of a proton relay during catalysis" evidence="12">
    <location>
        <position position="48"/>
    </location>
</feature>
<proteinExistence type="inferred from homology"/>
<dbReference type="PROSITE" id="PS00666">
    <property type="entry name" value="DHDPS_2"/>
    <property type="match status" value="1"/>
</dbReference>
<keyword evidence="10 12" id="KW-0704">Schiff base</keyword>
<comment type="caution">
    <text evidence="16">The sequence shown here is derived from an EMBL/GenBank/DDBJ whole genome shotgun (WGS) entry which is preliminary data.</text>
</comment>
<dbReference type="RefSeq" id="WP_111528440.1">
    <property type="nucleotide sequence ID" value="NZ_JBHRSG010000004.1"/>
</dbReference>
<dbReference type="GO" id="GO:0019877">
    <property type="term" value="P:diaminopimelate biosynthetic process"/>
    <property type="evidence" value="ECO:0007669"/>
    <property type="project" value="UniProtKB-UniRule"/>
</dbReference>
<evidence type="ECO:0000313" key="17">
    <source>
        <dbReference type="Proteomes" id="UP000249254"/>
    </source>
</evidence>
<evidence type="ECO:0000256" key="12">
    <source>
        <dbReference type="HAMAP-Rule" id="MF_00418"/>
    </source>
</evidence>
<feature type="binding site" evidence="12 15">
    <location>
        <position position="210"/>
    </location>
    <ligand>
        <name>pyruvate</name>
        <dbReference type="ChEBI" id="CHEBI:15361"/>
    </ligand>
</feature>
<dbReference type="HAMAP" id="MF_00418">
    <property type="entry name" value="DapA"/>
    <property type="match status" value="1"/>
</dbReference>
<keyword evidence="9 12" id="KW-0456">Lyase</keyword>
<dbReference type="GO" id="GO:0009089">
    <property type="term" value="P:lysine biosynthetic process via diaminopimelate"/>
    <property type="evidence" value="ECO:0007669"/>
    <property type="project" value="UniProtKB-UniRule"/>
</dbReference>
<feature type="binding site" evidence="12 15">
    <location>
        <position position="49"/>
    </location>
    <ligand>
        <name>pyruvate</name>
        <dbReference type="ChEBI" id="CHEBI:15361"/>
    </ligand>
</feature>
<dbReference type="SUPFAM" id="SSF51569">
    <property type="entry name" value="Aldolase"/>
    <property type="match status" value="1"/>
</dbReference>
<evidence type="ECO:0000256" key="15">
    <source>
        <dbReference type="PIRSR" id="PIRSR001365-2"/>
    </source>
</evidence>
<dbReference type="InterPro" id="IPR020625">
    <property type="entry name" value="Schiff_base-form_aldolases_AS"/>
</dbReference>
<dbReference type="EC" id="4.3.3.7" evidence="4 12"/>
<comment type="function">
    <text evidence="1 12">Catalyzes the condensation of (S)-aspartate-beta-semialdehyde [(S)-ASA] and pyruvate to 4-hydroxy-tetrahydrodipicolinate (HTPA).</text>
</comment>
<evidence type="ECO:0000256" key="2">
    <source>
        <dbReference type="ARBA" id="ARBA00005120"/>
    </source>
</evidence>
<evidence type="ECO:0000256" key="1">
    <source>
        <dbReference type="ARBA" id="ARBA00003294"/>
    </source>
</evidence>
<dbReference type="PANTHER" id="PTHR12128">
    <property type="entry name" value="DIHYDRODIPICOLINATE SYNTHASE"/>
    <property type="match status" value="1"/>
</dbReference>
<evidence type="ECO:0000256" key="4">
    <source>
        <dbReference type="ARBA" id="ARBA00012086"/>
    </source>
</evidence>
<feature type="active site" description="Schiff-base intermediate with substrate" evidence="12 14">
    <location>
        <position position="168"/>
    </location>
</feature>
<dbReference type="GO" id="GO:0005829">
    <property type="term" value="C:cytosol"/>
    <property type="evidence" value="ECO:0007669"/>
    <property type="project" value="TreeGrafter"/>
</dbReference>
<evidence type="ECO:0000256" key="6">
    <source>
        <dbReference type="ARBA" id="ARBA00022605"/>
    </source>
</evidence>
<gene>
    <name evidence="12" type="primary">dapA</name>
    <name evidence="16" type="ORF">DJ017_09220</name>
</gene>
<keyword evidence="17" id="KW-1185">Reference proteome</keyword>
<protein>
    <recommendedName>
        <fullName evidence="4 12">4-hydroxy-tetrahydrodipicolinate synthase</fullName>
        <shortName evidence="12">HTPA synthase</shortName>
        <ecNumber evidence="4 12">4.3.3.7</ecNumber>
    </recommendedName>
</protein>
<keyword evidence="7 12" id="KW-0220">Diaminopimelate biosynthesis</keyword>
<accession>A0A328AJA1</accession>
<evidence type="ECO:0000256" key="7">
    <source>
        <dbReference type="ARBA" id="ARBA00022915"/>
    </source>
</evidence>
<evidence type="ECO:0000256" key="3">
    <source>
        <dbReference type="ARBA" id="ARBA00007592"/>
    </source>
</evidence>
<evidence type="ECO:0000256" key="9">
    <source>
        <dbReference type="ARBA" id="ARBA00023239"/>
    </source>
</evidence>
<dbReference type="Proteomes" id="UP000249254">
    <property type="component" value="Unassembled WGS sequence"/>
</dbReference>
<evidence type="ECO:0000256" key="5">
    <source>
        <dbReference type="ARBA" id="ARBA00022490"/>
    </source>
</evidence>
<dbReference type="InterPro" id="IPR002220">
    <property type="entry name" value="DapA-like"/>
</dbReference>
<comment type="catalytic activity">
    <reaction evidence="11 12">
        <text>L-aspartate 4-semialdehyde + pyruvate = (2S,4S)-4-hydroxy-2,3,4,5-tetrahydrodipicolinate + H2O + H(+)</text>
        <dbReference type="Rhea" id="RHEA:34171"/>
        <dbReference type="ChEBI" id="CHEBI:15361"/>
        <dbReference type="ChEBI" id="CHEBI:15377"/>
        <dbReference type="ChEBI" id="CHEBI:15378"/>
        <dbReference type="ChEBI" id="CHEBI:67139"/>
        <dbReference type="ChEBI" id="CHEBI:537519"/>
        <dbReference type="EC" id="4.3.3.7"/>
    </reaction>
</comment>
<keyword evidence="6 12" id="KW-0028">Amino-acid biosynthesis</keyword>
<evidence type="ECO:0000256" key="11">
    <source>
        <dbReference type="ARBA" id="ARBA00047836"/>
    </source>
</evidence>
<dbReference type="OrthoDB" id="9782828at2"/>
<comment type="subcellular location">
    <subcellularLocation>
        <location evidence="12">Cytoplasm</location>
    </subcellularLocation>
</comment>
<name>A0A328AJA1_9CAUL</name>